<accession>A0A6M3L4K2</accession>
<organism evidence="1">
    <name type="scientific">viral metagenome</name>
    <dbReference type="NCBI Taxonomy" id="1070528"/>
    <lineage>
        <taxon>unclassified sequences</taxon>
        <taxon>metagenomes</taxon>
        <taxon>organismal metagenomes</taxon>
    </lineage>
</organism>
<proteinExistence type="predicted"/>
<sequence length="74" mass="8482">MHFATLAWESGIDELIELVRLKGESLGISLPRPLTAKKEEKEIKTILEKAKVDNKKFGGNLNRDGQPRRRLKRL</sequence>
<protein>
    <submittedName>
        <fullName evidence="1">Uncharacterized protein</fullName>
    </submittedName>
</protein>
<dbReference type="AlphaFoldDB" id="A0A6M3L4K2"/>
<evidence type="ECO:0000313" key="1">
    <source>
        <dbReference type="EMBL" id="QJA89353.1"/>
    </source>
</evidence>
<name>A0A6M3L4K2_9ZZZZ</name>
<gene>
    <name evidence="1" type="ORF">MM415B02564_0016</name>
</gene>
<reference evidence="1" key="1">
    <citation type="submission" date="2020-03" db="EMBL/GenBank/DDBJ databases">
        <title>The deep terrestrial virosphere.</title>
        <authorList>
            <person name="Holmfeldt K."/>
            <person name="Nilsson E."/>
            <person name="Simone D."/>
            <person name="Lopez-Fernandez M."/>
            <person name="Wu X."/>
            <person name="de Brujin I."/>
            <person name="Lundin D."/>
            <person name="Andersson A."/>
            <person name="Bertilsson S."/>
            <person name="Dopson M."/>
        </authorList>
    </citation>
    <scope>NUCLEOTIDE SEQUENCE</scope>
    <source>
        <strain evidence="1">MM415B02564</strain>
    </source>
</reference>
<dbReference type="EMBL" id="MT142840">
    <property type="protein sequence ID" value="QJA89353.1"/>
    <property type="molecule type" value="Genomic_DNA"/>
</dbReference>